<reference evidence="1 3" key="1">
    <citation type="submission" date="2014-04" db="EMBL/GenBank/DDBJ databases">
        <title>Variable characteristics of bacteriocin-producing Streptococcus salivarius strains isolated from Malaysian subjects.</title>
        <authorList>
            <person name="Philip K."/>
            <person name="Barbour A."/>
        </authorList>
    </citation>
    <scope>NUCLEOTIDE SEQUENCE [LARGE SCALE GENOMIC DNA]</scope>
    <source>
        <strain evidence="1 3">NU10</strain>
    </source>
</reference>
<dbReference type="Proteomes" id="UP000308186">
    <property type="component" value="Unassembled WGS sequence"/>
</dbReference>
<dbReference type="Gene3D" id="3.40.50.300">
    <property type="entry name" value="P-loop containing nucleotide triphosphate hydrolases"/>
    <property type="match status" value="1"/>
</dbReference>
<dbReference type="Proteomes" id="UP000027855">
    <property type="component" value="Unassembled WGS sequence"/>
</dbReference>
<dbReference type="AlphaFoldDB" id="A0A074IY81"/>
<dbReference type="GO" id="GO:0006261">
    <property type="term" value="P:DNA-templated DNA replication"/>
    <property type="evidence" value="ECO:0007669"/>
    <property type="project" value="TreeGrafter"/>
</dbReference>
<dbReference type="SUPFAM" id="SSF52540">
    <property type="entry name" value="P-loop containing nucleoside triphosphate hydrolases"/>
    <property type="match status" value="1"/>
</dbReference>
<accession>A0A074IY81</accession>
<keyword evidence="1" id="KW-0808">Transferase</keyword>
<dbReference type="Pfam" id="PF13177">
    <property type="entry name" value="DNA_pol3_delta2"/>
    <property type="match status" value="1"/>
</dbReference>
<protein>
    <submittedName>
        <fullName evidence="1">DNA polymerase III subunit delta</fullName>
        <ecNumber evidence="1">2.7.7.7</ecNumber>
    </submittedName>
</protein>
<dbReference type="InterPro" id="IPR027417">
    <property type="entry name" value="P-loop_NTPase"/>
</dbReference>
<dbReference type="EC" id="2.7.7.7" evidence="1"/>
<proteinExistence type="predicted"/>
<dbReference type="PANTHER" id="PTHR11669:SF8">
    <property type="entry name" value="DNA POLYMERASE III SUBUNIT DELTA"/>
    <property type="match status" value="1"/>
</dbReference>
<comment type="caution">
    <text evidence="1">The sequence shown here is derived from an EMBL/GenBank/DDBJ whole genome shotgun (WGS) entry which is preliminary data.</text>
</comment>
<dbReference type="PANTHER" id="PTHR11669">
    <property type="entry name" value="REPLICATION FACTOR C / DNA POLYMERASE III GAMMA-TAU SUBUNIT"/>
    <property type="match status" value="1"/>
</dbReference>
<name>A0A074IY81_STRSL</name>
<dbReference type="RefSeq" id="WP_037601963.1">
    <property type="nucleotide sequence ID" value="NZ_CP145862.1"/>
</dbReference>
<evidence type="ECO:0000313" key="1">
    <source>
        <dbReference type="EMBL" id="KEO45076.1"/>
    </source>
</evidence>
<gene>
    <name evidence="1" type="ORF">DL07_02440</name>
    <name evidence="2" type="ORF">FBF48_04530</name>
</gene>
<organism evidence="1 3">
    <name type="scientific">Streptococcus salivarius</name>
    <dbReference type="NCBI Taxonomy" id="1304"/>
    <lineage>
        <taxon>Bacteria</taxon>
        <taxon>Bacillati</taxon>
        <taxon>Bacillota</taxon>
        <taxon>Bacilli</taxon>
        <taxon>Lactobacillales</taxon>
        <taxon>Streptococcaceae</taxon>
        <taxon>Streptococcus</taxon>
    </lineage>
</organism>
<dbReference type="InterPro" id="IPR050238">
    <property type="entry name" value="DNA_Rep/Repair_Clamp_Loader"/>
</dbReference>
<evidence type="ECO:0000313" key="4">
    <source>
        <dbReference type="Proteomes" id="UP000308186"/>
    </source>
</evidence>
<dbReference type="EMBL" id="JJMT01000014">
    <property type="protein sequence ID" value="KEO45076.1"/>
    <property type="molecule type" value="Genomic_DNA"/>
</dbReference>
<dbReference type="NCBIfam" id="NF005581">
    <property type="entry name" value="PRK07276.1"/>
    <property type="match status" value="1"/>
</dbReference>
<dbReference type="GO" id="GO:0003887">
    <property type="term" value="F:DNA-directed DNA polymerase activity"/>
    <property type="evidence" value="ECO:0007669"/>
    <property type="project" value="UniProtKB-EC"/>
</dbReference>
<sequence length="291" mass="33491">MKLAESQSKLFEEFSQIIRENRLSHAYLFSGDFGSLDMAIWLAQSRFCVTPENGLPCGHCRPCRLIAQGDFSDVKFVEPQGQIIKTDTIRQLTREFSQSSFEGQAQVFIIRDADKMHVNAANSLLKFIEEPQSQIYIFLLTADDSHMLPTIKSRAQLFYFPKNRVYLEDLLQKEGLLLTQAKVLADFAKDEAQAFELAKDNKVLDLVNTVERFSQSLLANQDLLYLDVAKLAVQCSEKSEQEMVWAFLTYQLGKDIQNPQARRWLDLVYEARKMWLANVSFQNAMEYMVLS</sequence>
<keyword evidence="1" id="KW-0548">Nucleotidyltransferase</keyword>
<evidence type="ECO:0000313" key="2">
    <source>
        <dbReference type="EMBL" id="TNF67947.1"/>
    </source>
</evidence>
<reference evidence="2 4" key="2">
    <citation type="submission" date="2019-06" db="EMBL/GenBank/DDBJ databases">
        <title>Genome Announcement To Ensure Probiotic Safety of Streptococcus salivarius UBSS01.</title>
        <authorList>
            <person name="Sulthana A."/>
            <person name="Lakshmi S.G."/>
            <person name="Madempudi R.S."/>
        </authorList>
    </citation>
    <scope>NUCLEOTIDE SEQUENCE [LARGE SCALE GENOMIC DNA]</scope>
    <source>
        <strain evidence="2 4">UBSS01</strain>
    </source>
</reference>
<dbReference type="EMBL" id="VDCW01000004">
    <property type="protein sequence ID" value="TNF67947.1"/>
    <property type="molecule type" value="Genomic_DNA"/>
</dbReference>
<evidence type="ECO:0000313" key="3">
    <source>
        <dbReference type="Proteomes" id="UP000027855"/>
    </source>
</evidence>